<dbReference type="Gene3D" id="3.40.50.300">
    <property type="entry name" value="P-loop containing nucleotide triphosphate hydrolases"/>
    <property type="match status" value="1"/>
</dbReference>
<protein>
    <submittedName>
        <fullName evidence="2">Sulfotransferase family protein</fullName>
    </submittedName>
</protein>
<dbReference type="GO" id="GO:0008476">
    <property type="term" value="F:protein-tyrosine sulfotransferase activity"/>
    <property type="evidence" value="ECO:0007669"/>
    <property type="project" value="InterPro"/>
</dbReference>
<sequence>MTLRVGAEGQGLVFLLGVPRSGTTLLATMLDRHPAITAPPEPWLMLALAELGRVSPRHPAGSTLVGSAVDQFLGSDGLILSARGAATAVYQNHLEQSGASIFVDKTPRYALILDFIVSVFPRARYIWLRRDPMDVAASYLTTWRTDLAKMLASRTDAPEIFDLTIGLDRLIEFGKRRTGFVHVVHYENLVCDPHQELAKLLPHIGLEAEASTIESMVAFNKNGRPKCIFGDPKIHATSRVHNNSVGGWKSILDGNRLQILFDAIGPRRMIELGYAGTVEALKQKGIVERDASAPMGYQQMVRHYRLAREVDIKQSSTLDSGIPVTRKTAKQRLTESAQRFSLRIRFFFDRLRTAI</sequence>
<organism evidence="2 3">
    <name type="scientific">Methylovirgula ligni</name>
    <dbReference type="NCBI Taxonomy" id="569860"/>
    <lineage>
        <taxon>Bacteria</taxon>
        <taxon>Pseudomonadati</taxon>
        <taxon>Pseudomonadota</taxon>
        <taxon>Alphaproteobacteria</taxon>
        <taxon>Hyphomicrobiales</taxon>
        <taxon>Beijerinckiaceae</taxon>
        <taxon>Methylovirgula</taxon>
    </lineage>
</organism>
<keyword evidence="1 2" id="KW-0808">Transferase</keyword>
<gene>
    <name evidence="2" type="ORF">DES32_1041</name>
</gene>
<dbReference type="AlphaFoldDB" id="A0A3D9Z089"/>
<dbReference type="EMBL" id="QUMO01000002">
    <property type="protein sequence ID" value="REF87420.1"/>
    <property type="molecule type" value="Genomic_DNA"/>
</dbReference>
<dbReference type="Pfam" id="PF13469">
    <property type="entry name" value="Sulfotransfer_3"/>
    <property type="match status" value="1"/>
</dbReference>
<reference evidence="2 3" key="1">
    <citation type="submission" date="2018-08" db="EMBL/GenBank/DDBJ databases">
        <title>Genomic Encyclopedia of Type Strains, Phase IV (KMG-IV): sequencing the most valuable type-strain genomes for metagenomic binning, comparative biology and taxonomic classification.</title>
        <authorList>
            <person name="Goeker M."/>
        </authorList>
    </citation>
    <scope>NUCLEOTIDE SEQUENCE [LARGE SCALE GENOMIC DNA]</scope>
    <source>
        <strain evidence="2 3">BW863</strain>
    </source>
</reference>
<dbReference type="PANTHER" id="PTHR12788:SF10">
    <property type="entry name" value="PROTEIN-TYROSINE SULFOTRANSFERASE"/>
    <property type="match status" value="1"/>
</dbReference>
<evidence type="ECO:0000313" key="2">
    <source>
        <dbReference type="EMBL" id="REF87420.1"/>
    </source>
</evidence>
<dbReference type="Proteomes" id="UP000256900">
    <property type="component" value="Unassembled WGS sequence"/>
</dbReference>
<dbReference type="SUPFAM" id="SSF52540">
    <property type="entry name" value="P-loop containing nucleoside triphosphate hydrolases"/>
    <property type="match status" value="1"/>
</dbReference>
<name>A0A3D9Z089_9HYPH</name>
<dbReference type="RefSeq" id="WP_115835626.1">
    <property type="nucleotide sequence ID" value="NZ_CP025086.1"/>
</dbReference>
<proteinExistence type="predicted"/>
<accession>A0A3D9Z089</accession>
<evidence type="ECO:0000256" key="1">
    <source>
        <dbReference type="ARBA" id="ARBA00022679"/>
    </source>
</evidence>
<dbReference type="InterPro" id="IPR027417">
    <property type="entry name" value="P-loop_NTPase"/>
</dbReference>
<dbReference type="PANTHER" id="PTHR12788">
    <property type="entry name" value="PROTEIN-TYROSINE SULFOTRANSFERASE 2"/>
    <property type="match status" value="1"/>
</dbReference>
<comment type="caution">
    <text evidence="2">The sequence shown here is derived from an EMBL/GenBank/DDBJ whole genome shotgun (WGS) entry which is preliminary data.</text>
</comment>
<evidence type="ECO:0000313" key="3">
    <source>
        <dbReference type="Proteomes" id="UP000256900"/>
    </source>
</evidence>
<keyword evidence="3" id="KW-1185">Reference proteome</keyword>
<dbReference type="InterPro" id="IPR026634">
    <property type="entry name" value="TPST-like"/>
</dbReference>
<dbReference type="OrthoDB" id="9800698at2"/>